<accession>A0A1P8KQ98</accession>
<reference evidence="1 2" key="1">
    <citation type="submission" date="2017-01" db="EMBL/GenBank/DDBJ databases">
        <title>Genome sequencing of Arcobacter sp. LPB0137.</title>
        <authorList>
            <person name="Lee G.-W."/>
            <person name="Yi H."/>
        </authorList>
    </citation>
    <scope>NUCLEOTIDE SEQUENCE [LARGE SCALE GENOMIC DNA]</scope>
    <source>
        <strain evidence="1 2">LPB0137</strain>
    </source>
</reference>
<proteinExistence type="predicted"/>
<protein>
    <submittedName>
        <fullName evidence="1">Uncharacterized protein</fullName>
    </submittedName>
</protein>
<dbReference type="EMBL" id="CP019070">
    <property type="protein sequence ID" value="APW66792.1"/>
    <property type="molecule type" value="Genomic_DNA"/>
</dbReference>
<organism evidence="1 2">
    <name type="scientific">Poseidonibacter parvus</name>
    <dbReference type="NCBI Taxonomy" id="1850254"/>
    <lineage>
        <taxon>Bacteria</taxon>
        <taxon>Pseudomonadati</taxon>
        <taxon>Campylobacterota</taxon>
        <taxon>Epsilonproteobacteria</taxon>
        <taxon>Campylobacterales</taxon>
        <taxon>Arcobacteraceae</taxon>
        <taxon>Poseidonibacter</taxon>
    </lineage>
</organism>
<dbReference type="Proteomes" id="UP000186074">
    <property type="component" value="Chromosome"/>
</dbReference>
<evidence type="ECO:0000313" key="2">
    <source>
        <dbReference type="Proteomes" id="UP000186074"/>
    </source>
</evidence>
<gene>
    <name evidence="1" type="ORF">LPB137_13445</name>
</gene>
<keyword evidence="2" id="KW-1185">Reference proteome</keyword>
<dbReference type="RefSeq" id="WP_076088935.1">
    <property type="nucleotide sequence ID" value="NZ_CP019070.1"/>
</dbReference>
<dbReference type="OrthoDB" id="5346536at2"/>
<sequence>MKFFLSFFLLLGNIYAIEKYETIKTSCIQTSEHSGKSQKQLKDILIKQAKREAIGELYGSLILSKTDVKDGKLVSDEIKQKAVGSVRIKGNPKFYNGVNFGEICSDINAYITKKDLEKYSLKQMTLQNFCFNDTTVATKDIKQKAKEKAYREILTKYKPSLKNISLSQAQELIHDFSISNDKFDFNTGSYCFKAVGSLYPYEVELYKPQTNKNIQQKVIVQKEPIQKPSYIIEKKQSKTSDKIYFSNDYLEGKVLYEIIGDKVHIDILIDNVYRNLKGGVSVSFPQLMNSRKIIDASSNKLSKLDIYEKNRKLWNTELRKVIRSSYLLVESWQSSWKKYKTQSISMIVDIERMDRLILNVRSVLVNKKQQSLLPAFGEKDQQGFPIKQIIIKR</sequence>
<evidence type="ECO:0000313" key="1">
    <source>
        <dbReference type="EMBL" id="APW66792.1"/>
    </source>
</evidence>
<dbReference type="AlphaFoldDB" id="A0A1P8KQ98"/>
<dbReference type="KEGG" id="alp:LPB137_13445"/>
<name>A0A1P8KQ98_9BACT</name>